<sequence>MITNIIGFICITAVDMDLQTVTVLSPQPSPLPKRILLMGNIRLSERNL</sequence>
<proteinExistence type="predicted"/>
<keyword evidence="3" id="KW-1185">Reference proteome</keyword>
<feature type="non-terminal residue" evidence="2">
    <location>
        <position position="48"/>
    </location>
</feature>
<dbReference type="Gene3D" id="2.40.30.330">
    <property type="entry name" value="Pre-mRNA cleavage complex subunit Clp1, C-terminal domain"/>
    <property type="match status" value="1"/>
</dbReference>
<evidence type="ECO:0000259" key="1">
    <source>
        <dbReference type="Pfam" id="PF06807"/>
    </source>
</evidence>
<dbReference type="STRING" id="407821.A0A087V1I0"/>
<organism evidence="2 3">
    <name type="scientific">Stegodyphus mimosarum</name>
    <name type="common">African social velvet spider</name>
    <dbReference type="NCBI Taxonomy" id="407821"/>
    <lineage>
        <taxon>Eukaryota</taxon>
        <taxon>Metazoa</taxon>
        <taxon>Ecdysozoa</taxon>
        <taxon>Arthropoda</taxon>
        <taxon>Chelicerata</taxon>
        <taxon>Arachnida</taxon>
        <taxon>Araneae</taxon>
        <taxon>Araneomorphae</taxon>
        <taxon>Entelegynae</taxon>
        <taxon>Eresoidea</taxon>
        <taxon>Eresidae</taxon>
        <taxon>Stegodyphus</taxon>
    </lineage>
</organism>
<dbReference type="InterPro" id="IPR038238">
    <property type="entry name" value="Clp1_C_sf"/>
</dbReference>
<dbReference type="InterPro" id="IPR010655">
    <property type="entry name" value="Clp1_C"/>
</dbReference>
<dbReference type="Pfam" id="PF06807">
    <property type="entry name" value="Clp1"/>
    <property type="match status" value="1"/>
</dbReference>
<dbReference type="OrthoDB" id="258143at2759"/>
<evidence type="ECO:0000313" key="3">
    <source>
        <dbReference type="Proteomes" id="UP000054359"/>
    </source>
</evidence>
<dbReference type="EMBL" id="KL837802">
    <property type="protein sequence ID" value="KFM83469.1"/>
    <property type="molecule type" value="Genomic_DNA"/>
</dbReference>
<protein>
    <submittedName>
        <fullName evidence="2">Protein CLP1-like protein</fullName>
    </submittedName>
</protein>
<evidence type="ECO:0000313" key="2">
    <source>
        <dbReference type="EMBL" id="KFM83469.1"/>
    </source>
</evidence>
<dbReference type="AlphaFoldDB" id="A0A087V1I0"/>
<reference evidence="2 3" key="1">
    <citation type="submission" date="2013-11" db="EMBL/GenBank/DDBJ databases">
        <title>Genome sequencing of Stegodyphus mimosarum.</title>
        <authorList>
            <person name="Bechsgaard J."/>
        </authorList>
    </citation>
    <scope>NUCLEOTIDE SEQUENCE [LARGE SCALE GENOMIC DNA]</scope>
</reference>
<feature type="domain" description="Clp1 C-terminal" evidence="1">
    <location>
        <begin position="3"/>
        <end position="43"/>
    </location>
</feature>
<name>A0A087V1I0_STEMI</name>
<dbReference type="GO" id="GO:0031124">
    <property type="term" value="P:mRNA 3'-end processing"/>
    <property type="evidence" value="ECO:0007669"/>
    <property type="project" value="InterPro"/>
</dbReference>
<accession>A0A087V1I0</accession>
<dbReference type="Proteomes" id="UP000054359">
    <property type="component" value="Unassembled WGS sequence"/>
</dbReference>
<gene>
    <name evidence="2" type="ORF">X975_06627</name>
</gene>